<feature type="transmembrane region" description="Helical" evidence="1">
    <location>
        <begin position="165"/>
        <end position="188"/>
    </location>
</feature>
<feature type="transmembrane region" description="Helical" evidence="1">
    <location>
        <begin position="36"/>
        <end position="53"/>
    </location>
</feature>
<organism evidence="2">
    <name type="scientific">Oikopleura dioica</name>
    <name type="common">Tunicate</name>
    <dbReference type="NCBI Taxonomy" id="34765"/>
    <lineage>
        <taxon>Eukaryota</taxon>
        <taxon>Metazoa</taxon>
        <taxon>Chordata</taxon>
        <taxon>Tunicata</taxon>
        <taxon>Appendicularia</taxon>
        <taxon>Copelata</taxon>
        <taxon>Oikopleuridae</taxon>
        <taxon>Oikopleura</taxon>
    </lineage>
</organism>
<feature type="transmembrane region" description="Helical" evidence="1">
    <location>
        <begin position="113"/>
        <end position="133"/>
    </location>
</feature>
<dbReference type="PANTHER" id="PTHR12242:SF1">
    <property type="entry name" value="MYND-TYPE DOMAIN-CONTAINING PROTEIN"/>
    <property type="match status" value="1"/>
</dbReference>
<evidence type="ECO:0000313" key="3">
    <source>
        <dbReference type="Proteomes" id="UP000001307"/>
    </source>
</evidence>
<keyword evidence="3" id="KW-1185">Reference proteome</keyword>
<dbReference type="OrthoDB" id="419711at2759"/>
<dbReference type="InParanoid" id="E4X211"/>
<evidence type="ECO:0000256" key="1">
    <source>
        <dbReference type="SAM" id="Phobius"/>
    </source>
</evidence>
<dbReference type="EMBL" id="FN653021">
    <property type="protein sequence ID" value="CBY23479.1"/>
    <property type="molecule type" value="Genomic_DNA"/>
</dbReference>
<proteinExistence type="predicted"/>
<dbReference type="PANTHER" id="PTHR12242">
    <property type="entry name" value="OS02G0130600 PROTEIN-RELATED"/>
    <property type="match status" value="1"/>
</dbReference>
<sequence>MCKQRTCKSIAEQATIEVQKNEIYHRSRLIRSQRKFLFYRAALSTYFLVWFITQNTAVELPKHYIYLTTWGETLLNIYFTSAFGLSIYFYMCHEEVEKQQKGMIKIIMWICELFRIFSWDVGIMLSIAYWVLLRTDLNPYSWHCHLINSISIIADLIITDTQVKLYQFIWTIGIGCVFLLHSMILFFVSDRVDYQIIYEETLDWGNYPQRSLLLCVIVVLFFIPIVHLGVYTIQRRRDRMLDRAGFKHLNPPVVIVSNHTHDSEGISISDISYAMPQ</sequence>
<feature type="transmembrane region" description="Helical" evidence="1">
    <location>
        <begin position="73"/>
        <end position="92"/>
    </location>
</feature>
<name>E4X211_OIKDI</name>
<keyword evidence="1" id="KW-0812">Transmembrane</keyword>
<evidence type="ECO:0000313" key="2">
    <source>
        <dbReference type="EMBL" id="CBY23479.1"/>
    </source>
</evidence>
<gene>
    <name evidence="2" type="ORF">GSOID_T00015920001</name>
</gene>
<dbReference type="AlphaFoldDB" id="E4X211"/>
<dbReference type="GO" id="GO:0016020">
    <property type="term" value="C:membrane"/>
    <property type="evidence" value="ECO:0007669"/>
    <property type="project" value="TreeGrafter"/>
</dbReference>
<accession>E4X211</accession>
<feature type="transmembrane region" description="Helical" evidence="1">
    <location>
        <begin position="211"/>
        <end position="233"/>
    </location>
</feature>
<dbReference type="Proteomes" id="UP000001307">
    <property type="component" value="Unassembled WGS sequence"/>
</dbReference>
<protein>
    <submittedName>
        <fullName evidence="2">Uncharacterized protein</fullName>
    </submittedName>
</protein>
<reference evidence="2" key="1">
    <citation type="journal article" date="2010" name="Science">
        <title>Plasticity of animal genome architecture unmasked by rapid evolution of a pelagic tunicate.</title>
        <authorList>
            <person name="Denoeud F."/>
            <person name="Henriet S."/>
            <person name="Mungpakdee S."/>
            <person name="Aury J.M."/>
            <person name="Da Silva C."/>
            <person name="Brinkmann H."/>
            <person name="Mikhaleva J."/>
            <person name="Olsen L.C."/>
            <person name="Jubin C."/>
            <person name="Canestro C."/>
            <person name="Bouquet J.M."/>
            <person name="Danks G."/>
            <person name="Poulain J."/>
            <person name="Campsteijn C."/>
            <person name="Adamski M."/>
            <person name="Cross I."/>
            <person name="Yadetie F."/>
            <person name="Muffato M."/>
            <person name="Louis A."/>
            <person name="Butcher S."/>
            <person name="Tsagkogeorga G."/>
            <person name="Konrad A."/>
            <person name="Singh S."/>
            <person name="Jensen M.F."/>
            <person name="Cong E.H."/>
            <person name="Eikeseth-Otteraa H."/>
            <person name="Noel B."/>
            <person name="Anthouard V."/>
            <person name="Porcel B.M."/>
            <person name="Kachouri-Lafond R."/>
            <person name="Nishino A."/>
            <person name="Ugolini M."/>
            <person name="Chourrout P."/>
            <person name="Nishida H."/>
            <person name="Aasland R."/>
            <person name="Huzurbazar S."/>
            <person name="Westhof E."/>
            <person name="Delsuc F."/>
            <person name="Lehrach H."/>
            <person name="Reinhardt R."/>
            <person name="Weissenbach J."/>
            <person name="Roy S.W."/>
            <person name="Artiguenave F."/>
            <person name="Postlethwait J.H."/>
            <person name="Manak J.R."/>
            <person name="Thompson E.M."/>
            <person name="Jaillon O."/>
            <person name="Du Pasquier L."/>
            <person name="Boudinot P."/>
            <person name="Liberles D.A."/>
            <person name="Volff J.N."/>
            <person name="Philippe H."/>
            <person name="Lenhard B."/>
            <person name="Roest Crollius H."/>
            <person name="Wincker P."/>
            <person name="Chourrout D."/>
        </authorList>
    </citation>
    <scope>NUCLEOTIDE SEQUENCE [LARGE SCALE GENOMIC DNA]</scope>
</reference>
<keyword evidence="1" id="KW-1133">Transmembrane helix</keyword>
<keyword evidence="1" id="KW-0472">Membrane</keyword>